<gene>
    <name evidence="1" type="ORF">PF010_g13616</name>
</gene>
<organism evidence="1 2">
    <name type="scientific">Phytophthora fragariae</name>
    <dbReference type="NCBI Taxonomy" id="53985"/>
    <lineage>
        <taxon>Eukaryota</taxon>
        <taxon>Sar</taxon>
        <taxon>Stramenopiles</taxon>
        <taxon>Oomycota</taxon>
        <taxon>Peronosporomycetes</taxon>
        <taxon>Peronosporales</taxon>
        <taxon>Peronosporaceae</taxon>
        <taxon>Phytophthora</taxon>
    </lineage>
</organism>
<sequence length="273" mass="29722">MRGQGERGVVLLQRPVYRIDRRQRIRADCARREGARAPHPGGDARAARERVLGQVSARYACGQIEDRKSLPSSSKFTLTSSFWPDRSVGFMQNFPHGGGREVNKTRRDGRGAIVAGPVVTTTNILSIGEENAKNVRDIPLARVASPPASGSATSADWGPLTASLSKRRDSGGTAQCEACCSARAATSLFASAGTTSRCCITIPEQERIYLQREITRNNFAPYSSDNISNYTVFHTEFVGIAMYVLDIYAIVDAQLRCGSRAAPSFCLMTWLLA</sequence>
<reference evidence="1 2" key="1">
    <citation type="submission" date="2018-09" db="EMBL/GenBank/DDBJ databases">
        <title>Genomic investigation of the strawberry pathogen Phytophthora fragariae indicates pathogenicity is determined by transcriptional variation in three key races.</title>
        <authorList>
            <person name="Adams T.M."/>
            <person name="Armitage A.D."/>
            <person name="Sobczyk M.K."/>
            <person name="Bates H.J."/>
            <person name="Dunwell J.M."/>
            <person name="Nellist C.F."/>
            <person name="Harrison R.J."/>
        </authorList>
    </citation>
    <scope>NUCLEOTIDE SEQUENCE [LARGE SCALE GENOMIC DNA]</scope>
    <source>
        <strain evidence="1 2">ONT-3</strain>
    </source>
</reference>
<accession>A0A6G0KZC2</accession>
<evidence type="ECO:0000313" key="2">
    <source>
        <dbReference type="Proteomes" id="UP000488956"/>
    </source>
</evidence>
<proteinExistence type="predicted"/>
<evidence type="ECO:0000313" key="1">
    <source>
        <dbReference type="EMBL" id="KAE9103789.1"/>
    </source>
</evidence>
<name>A0A6G0KZC2_9STRA</name>
<comment type="caution">
    <text evidence="1">The sequence shown here is derived from an EMBL/GenBank/DDBJ whole genome shotgun (WGS) entry which is preliminary data.</text>
</comment>
<dbReference type="Proteomes" id="UP000488956">
    <property type="component" value="Unassembled WGS sequence"/>
</dbReference>
<dbReference type="EMBL" id="QXFX01000804">
    <property type="protein sequence ID" value="KAE9103789.1"/>
    <property type="molecule type" value="Genomic_DNA"/>
</dbReference>
<dbReference type="AlphaFoldDB" id="A0A6G0KZC2"/>
<protein>
    <submittedName>
        <fullName evidence="1">Uncharacterized protein</fullName>
    </submittedName>
</protein>